<dbReference type="GO" id="GO:0000398">
    <property type="term" value="P:mRNA splicing, via spliceosome"/>
    <property type="evidence" value="ECO:0007669"/>
    <property type="project" value="InterPro"/>
</dbReference>
<evidence type="ECO:0000313" key="2">
    <source>
        <dbReference type="EMBL" id="KAG9192873.1"/>
    </source>
</evidence>
<keyword evidence="3" id="KW-1185">Reference proteome</keyword>
<sequence>MAKRKLPQKYYPAHFDPSKILHSKHPIHSVVNFVCPFRSMRCLACGRYTTKGKVFRNSPKHISPEIYLGVRIERLHCRCPGCAAEIVIETDPKNMDYRIVNGAMRGFEAWRDEERVKDTKEQRLDRLENEASGEGDEEATIETLERRTEEAKIEVAVADALDKIREFNTQGERVGARFNVGSRAKMRGAMDDERDTAIARAAFRGGKRGGILGGRKRSLPSDGLPMEAFGMEFSATRPVKKAKQNFANALGIRRKTDA</sequence>
<dbReference type="InterPro" id="IPR007590">
    <property type="entry name" value="Saf4/Yju2"/>
</dbReference>
<dbReference type="Proteomes" id="UP001199106">
    <property type="component" value="Unassembled WGS sequence"/>
</dbReference>
<protein>
    <recommendedName>
        <fullName evidence="4">Splicing factor YJU2</fullName>
    </recommendedName>
</protein>
<dbReference type="AlphaFoldDB" id="A0AAD4IDW7"/>
<name>A0AAD4IDW7_9PLEO</name>
<keyword evidence="1" id="KW-0175">Coiled coil</keyword>
<reference evidence="2" key="1">
    <citation type="submission" date="2021-07" db="EMBL/GenBank/DDBJ databases">
        <title>Genome Resource of American Ginseng Black Spot Pathogen Alternaria panax.</title>
        <authorList>
            <person name="Qiu C."/>
            <person name="Wang W."/>
            <person name="Liu Z."/>
        </authorList>
    </citation>
    <scope>NUCLEOTIDE SEQUENCE</scope>
    <source>
        <strain evidence="2">BNCC115425</strain>
    </source>
</reference>
<proteinExistence type="predicted"/>
<dbReference type="EMBL" id="JAANER010000003">
    <property type="protein sequence ID" value="KAG9192873.1"/>
    <property type="molecule type" value="Genomic_DNA"/>
</dbReference>
<dbReference type="PANTHER" id="PTHR12111:SF1">
    <property type="entry name" value="SPLICING FACTOR YJU2"/>
    <property type="match status" value="1"/>
</dbReference>
<dbReference type="PANTHER" id="PTHR12111">
    <property type="entry name" value="SPLICING FACTOR YJU2"/>
    <property type="match status" value="1"/>
</dbReference>
<feature type="coiled-coil region" evidence="1">
    <location>
        <begin position="110"/>
        <end position="161"/>
    </location>
</feature>
<evidence type="ECO:0008006" key="4">
    <source>
        <dbReference type="Google" id="ProtNLM"/>
    </source>
</evidence>
<accession>A0AAD4IDW7</accession>
<dbReference type="GO" id="GO:0071006">
    <property type="term" value="C:U2-type catalytic step 1 spliceosome"/>
    <property type="evidence" value="ECO:0007669"/>
    <property type="project" value="TreeGrafter"/>
</dbReference>
<comment type="caution">
    <text evidence="2">The sequence shown here is derived from an EMBL/GenBank/DDBJ whole genome shotgun (WGS) entry which is preliminary data.</text>
</comment>
<gene>
    <name evidence="2" type="ORF">G6011_11607</name>
</gene>
<dbReference type="Pfam" id="PF04502">
    <property type="entry name" value="Saf4_Yju2"/>
    <property type="match status" value="1"/>
</dbReference>
<evidence type="ECO:0000313" key="3">
    <source>
        <dbReference type="Proteomes" id="UP001199106"/>
    </source>
</evidence>
<organism evidence="2 3">
    <name type="scientific">Alternaria panax</name>
    <dbReference type="NCBI Taxonomy" id="48097"/>
    <lineage>
        <taxon>Eukaryota</taxon>
        <taxon>Fungi</taxon>
        <taxon>Dikarya</taxon>
        <taxon>Ascomycota</taxon>
        <taxon>Pezizomycotina</taxon>
        <taxon>Dothideomycetes</taxon>
        <taxon>Pleosporomycetidae</taxon>
        <taxon>Pleosporales</taxon>
        <taxon>Pleosporineae</taxon>
        <taxon>Pleosporaceae</taxon>
        <taxon>Alternaria</taxon>
        <taxon>Alternaria sect. Panax</taxon>
    </lineage>
</organism>
<evidence type="ECO:0000256" key="1">
    <source>
        <dbReference type="SAM" id="Coils"/>
    </source>
</evidence>